<feature type="compositionally biased region" description="Basic and acidic residues" evidence="1">
    <location>
        <begin position="8"/>
        <end position="21"/>
    </location>
</feature>
<dbReference type="WBParaSite" id="DME_0000444101-mRNA-1">
    <property type="protein sequence ID" value="DME_0000444101-mRNA-1"/>
    <property type="gene ID" value="DME_0000444101"/>
</dbReference>
<accession>A0A0N4UB77</accession>
<evidence type="ECO:0000313" key="2">
    <source>
        <dbReference type="EMBL" id="VDN58351.1"/>
    </source>
</evidence>
<evidence type="ECO:0000313" key="5">
    <source>
        <dbReference type="WBParaSite" id="DME_0000444101-mRNA-1"/>
    </source>
</evidence>
<evidence type="ECO:0000313" key="3">
    <source>
        <dbReference type="Proteomes" id="UP000038040"/>
    </source>
</evidence>
<name>A0A0N4UB77_DRAME</name>
<evidence type="ECO:0000256" key="1">
    <source>
        <dbReference type="SAM" id="MobiDB-lite"/>
    </source>
</evidence>
<feature type="region of interest" description="Disordered" evidence="1">
    <location>
        <begin position="1"/>
        <end position="21"/>
    </location>
</feature>
<feature type="region of interest" description="Disordered" evidence="1">
    <location>
        <begin position="183"/>
        <end position="234"/>
    </location>
</feature>
<protein>
    <submittedName>
        <fullName evidence="2 5">Uncharacterized protein</fullName>
    </submittedName>
</protein>
<sequence>MASKKNFKRNEKQLNSKLSKNDLPFKEAKNIEDIICFPLPANDKYFKKTDKIFEAIDKRSILLIREIDDQDFLERPSGTNEAGKNKNNANQKFNSRRANSTETHNNTNRGFSSRRANSTESHNSANCGFSSRSIRTIESPDGAKCGFSGQSSRSIESPDGVKCGFSGRSVRSIESPDGAKCALRSARSTESPDGANCECSDRSTDSPISSPSLLSLSTSQIHTLNGLPESNIEK</sequence>
<dbReference type="OrthoDB" id="5874105at2759"/>
<proteinExistence type="predicted"/>
<reference evidence="2 4" key="2">
    <citation type="submission" date="2018-11" db="EMBL/GenBank/DDBJ databases">
        <authorList>
            <consortium name="Pathogen Informatics"/>
        </authorList>
    </citation>
    <scope>NUCLEOTIDE SEQUENCE [LARGE SCALE GENOMIC DNA]</scope>
</reference>
<dbReference type="Proteomes" id="UP000038040">
    <property type="component" value="Unplaced"/>
</dbReference>
<organism evidence="3 5">
    <name type="scientific">Dracunculus medinensis</name>
    <name type="common">Guinea worm</name>
    <dbReference type="NCBI Taxonomy" id="318479"/>
    <lineage>
        <taxon>Eukaryota</taxon>
        <taxon>Metazoa</taxon>
        <taxon>Ecdysozoa</taxon>
        <taxon>Nematoda</taxon>
        <taxon>Chromadorea</taxon>
        <taxon>Rhabditida</taxon>
        <taxon>Spirurina</taxon>
        <taxon>Dracunculoidea</taxon>
        <taxon>Dracunculidae</taxon>
        <taxon>Dracunculus</taxon>
    </lineage>
</organism>
<dbReference type="Proteomes" id="UP000274756">
    <property type="component" value="Unassembled WGS sequence"/>
</dbReference>
<gene>
    <name evidence="2" type="ORF">DME_LOCUS8324</name>
</gene>
<evidence type="ECO:0000313" key="4">
    <source>
        <dbReference type="Proteomes" id="UP000274756"/>
    </source>
</evidence>
<dbReference type="AlphaFoldDB" id="A0A0N4UB77"/>
<feature type="compositionally biased region" description="Low complexity" evidence="1">
    <location>
        <begin position="205"/>
        <end position="219"/>
    </location>
</feature>
<dbReference type="EMBL" id="UYYG01001167">
    <property type="protein sequence ID" value="VDN58351.1"/>
    <property type="molecule type" value="Genomic_DNA"/>
</dbReference>
<reference evidence="5" key="1">
    <citation type="submission" date="2017-02" db="UniProtKB">
        <authorList>
            <consortium name="WormBaseParasite"/>
        </authorList>
    </citation>
    <scope>IDENTIFICATION</scope>
</reference>
<feature type="region of interest" description="Disordered" evidence="1">
    <location>
        <begin position="73"/>
        <end position="128"/>
    </location>
</feature>
<keyword evidence="4" id="KW-1185">Reference proteome</keyword>
<feature type="compositionally biased region" description="Polar residues" evidence="1">
    <location>
        <begin position="77"/>
        <end position="128"/>
    </location>
</feature>